<organism evidence="4 5">
    <name type="scientific">Siphonobacter curvatus</name>
    <dbReference type="NCBI Taxonomy" id="2094562"/>
    <lineage>
        <taxon>Bacteria</taxon>
        <taxon>Pseudomonadati</taxon>
        <taxon>Bacteroidota</taxon>
        <taxon>Cytophagia</taxon>
        <taxon>Cytophagales</taxon>
        <taxon>Cytophagaceae</taxon>
        <taxon>Siphonobacter</taxon>
    </lineage>
</organism>
<comment type="similarity">
    <text evidence="1">Belongs to the bacterial sugar transferase family.</text>
</comment>
<sequence length="222" mass="25638">MSYVEPVFTVPKLRLKPKPVPASSPVVPVWGKRAFDVLMAGLVITTVLSWMIPLIGIWIKLSSPGPIFYIQRRTGRRGRHFNCLKFRTMRYQVNAPFCQAIPNDPRVTNLGKFLRKTNLDEMPQFLNVLWGDMSIVGPRPHALEHDAQYWDLVPDYAIRYLIKPGITGLAQSRGYRGEANLLQMKHRLKLDQWYIKKQSPGLDVKICWWTVQKMIQGDEKAH</sequence>
<proteinExistence type="inferred from homology"/>
<dbReference type="InterPro" id="IPR003362">
    <property type="entry name" value="Bact_transf"/>
</dbReference>
<keyword evidence="5" id="KW-1185">Reference proteome</keyword>
<evidence type="ECO:0000313" key="4">
    <source>
        <dbReference type="EMBL" id="PQA53180.1"/>
    </source>
</evidence>
<reference evidence="5" key="1">
    <citation type="submission" date="2018-02" db="EMBL/GenBank/DDBJ databases">
        <title>Genome sequencing of Solimonas sp. HR-BB.</title>
        <authorList>
            <person name="Lee Y."/>
            <person name="Jeon C.O."/>
        </authorList>
    </citation>
    <scope>NUCLEOTIDE SEQUENCE [LARGE SCALE GENOMIC DNA]</scope>
    <source>
        <strain evidence="5">HR-U</strain>
    </source>
</reference>
<accession>A0A2S7IES2</accession>
<dbReference type="PANTHER" id="PTHR30576:SF0">
    <property type="entry name" value="UNDECAPRENYL-PHOSPHATE N-ACETYLGALACTOSAMINYL 1-PHOSPHATE TRANSFERASE-RELATED"/>
    <property type="match status" value="1"/>
</dbReference>
<keyword evidence="2" id="KW-1133">Transmembrane helix</keyword>
<feature type="domain" description="Bacterial sugar transferase" evidence="3">
    <location>
        <begin position="32"/>
        <end position="215"/>
    </location>
</feature>
<dbReference type="AlphaFoldDB" id="A0A2S7IES2"/>
<keyword evidence="2" id="KW-0472">Membrane</keyword>
<protein>
    <submittedName>
        <fullName evidence="4">Sugar transferase</fullName>
    </submittedName>
</protein>
<evidence type="ECO:0000256" key="2">
    <source>
        <dbReference type="SAM" id="Phobius"/>
    </source>
</evidence>
<gene>
    <name evidence="4" type="ORF">C5O19_24950</name>
</gene>
<keyword evidence="4" id="KW-0808">Transferase</keyword>
<comment type="caution">
    <text evidence="4">The sequence shown here is derived from an EMBL/GenBank/DDBJ whole genome shotgun (WGS) entry which is preliminary data.</text>
</comment>
<name>A0A2S7IES2_9BACT</name>
<evidence type="ECO:0000259" key="3">
    <source>
        <dbReference type="Pfam" id="PF02397"/>
    </source>
</evidence>
<evidence type="ECO:0000313" key="5">
    <source>
        <dbReference type="Proteomes" id="UP000239590"/>
    </source>
</evidence>
<dbReference type="Pfam" id="PF02397">
    <property type="entry name" value="Bac_transf"/>
    <property type="match status" value="1"/>
</dbReference>
<dbReference type="PANTHER" id="PTHR30576">
    <property type="entry name" value="COLANIC BIOSYNTHESIS UDP-GLUCOSE LIPID CARRIER TRANSFERASE"/>
    <property type="match status" value="1"/>
</dbReference>
<dbReference type="OrthoDB" id="9774190at2"/>
<evidence type="ECO:0000256" key="1">
    <source>
        <dbReference type="ARBA" id="ARBA00006464"/>
    </source>
</evidence>
<dbReference type="RefSeq" id="WP_104716094.1">
    <property type="nucleotide sequence ID" value="NZ_PTRA01000010.1"/>
</dbReference>
<keyword evidence="2" id="KW-0812">Transmembrane</keyword>
<feature type="transmembrane region" description="Helical" evidence="2">
    <location>
        <begin position="37"/>
        <end position="59"/>
    </location>
</feature>
<dbReference type="GO" id="GO:0016780">
    <property type="term" value="F:phosphotransferase activity, for other substituted phosphate groups"/>
    <property type="evidence" value="ECO:0007669"/>
    <property type="project" value="TreeGrafter"/>
</dbReference>
<dbReference type="Proteomes" id="UP000239590">
    <property type="component" value="Unassembled WGS sequence"/>
</dbReference>
<dbReference type="EMBL" id="PTRA01000010">
    <property type="protein sequence ID" value="PQA53180.1"/>
    <property type="molecule type" value="Genomic_DNA"/>
</dbReference>